<dbReference type="SUPFAM" id="SSF54285">
    <property type="entry name" value="MoaD/ThiS"/>
    <property type="match status" value="1"/>
</dbReference>
<dbReference type="GO" id="GO:0032447">
    <property type="term" value="P:protein urmylation"/>
    <property type="evidence" value="ECO:0007669"/>
    <property type="project" value="UniProtKB-UniRule"/>
</dbReference>
<keyword evidence="2 5" id="KW-1017">Isopeptide bond</keyword>
<protein>
    <recommendedName>
        <fullName evidence="5">Ubiquitin-related modifier 1 homolog</fullName>
    </recommendedName>
</protein>
<dbReference type="Gene3D" id="3.10.20.30">
    <property type="match status" value="1"/>
</dbReference>
<proteinExistence type="inferred from homology"/>
<dbReference type="InterPro" id="IPR015221">
    <property type="entry name" value="Urm1"/>
</dbReference>
<dbReference type="GO" id="GO:0005829">
    <property type="term" value="C:cytosol"/>
    <property type="evidence" value="ECO:0007669"/>
    <property type="project" value="UniProtKB-UniRule"/>
</dbReference>
<evidence type="ECO:0000256" key="4">
    <source>
        <dbReference type="ARBA" id="ARBA00022786"/>
    </source>
</evidence>
<gene>
    <name evidence="8" type="ORF">CHC_T00003014001</name>
</gene>
<feature type="modified residue" description="1-thioglycine" evidence="5">
    <location>
        <position position="129"/>
    </location>
</feature>
<accession>R7Q6Y1</accession>
<comment type="function">
    <text evidence="5">Acts as a sulfur carrier required for 2-thiolation of mcm(5)S(2)U at tRNA wobble positions of cytosolic tRNA(Lys), tRNA(Glu) and tRNA(Gln). Serves as sulfur donor in tRNA 2-thiolation reaction by being thiocarboxylated (-COSH) at its C-terminus by the MOCS3/UBA4 homolog. The sulfur is then transferred to tRNA to form 2-thiolation of mcm(5)S(2)U. Also acts as a ubiquitin-like protein (UBL) that is covalently conjugated via an isopeptide bond to lysine residues of target proteins. The thiocarboxylated form serves as substrate for conjugation and oxidative stress specifically induces the formation of UBL-protein conjugates.</text>
</comment>
<dbReference type="GO" id="GO:0002098">
    <property type="term" value="P:tRNA wobble uridine modification"/>
    <property type="evidence" value="ECO:0007669"/>
    <property type="project" value="UniProtKB-UniRule"/>
</dbReference>
<comment type="PTM">
    <text evidence="5">C-terminal thiocarboxylation occurs in 2 steps, it is first acyl-adenylated (-COAMP) via the hesA/moeB/thiF part of the MOCS3/UBA4 homolog, then thiocarboxylated (-COSH) via the rhodanese domain of the MOCS3/UBA4 homolog.</text>
</comment>
<keyword evidence="4 5" id="KW-0833">Ubl conjugation pathway</keyword>
<dbReference type="UniPathway" id="UPA00988"/>
<dbReference type="InterPro" id="IPR012675">
    <property type="entry name" value="Beta-grasp_dom_sf"/>
</dbReference>
<dbReference type="OMA" id="DYELQPN"/>
<reference evidence="9" key="1">
    <citation type="journal article" date="2013" name="Proc. Natl. Acad. Sci. U.S.A.">
        <title>Genome structure and metabolic features in the red seaweed Chondrus crispus shed light on evolution of the Archaeplastida.</title>
        <authorList>
            <person name="Collen J."/>
            <person name="Porcel B."/>
            <person name="Carre W."/>
            <person name="Ball S.G."/>
            <person name="Chaparro C."/>
            <person name="Tonon T."/>
            <person name="Barbeyron T."/>
            <person name="Michel G."/>
            <person name="Noel B."/>
            <person name="Valentin K."/>
            <person name="Elias M."/>
            <person name="Artiguenave F."/>
            <person name="Arun A."/>
            <person name="Aury J.M."/>
            <person name="Barbosa-Neto J.F."/>
            <person name="Bothwell J.H."/>
            <person name="Bouget F.Y."/>
            <person name="Brillet L."/>
            <person name="Cabello-Hurtado F."/>
            <person name="Capella-Gutierrez S."/>
            <person name="Charrier B."/>
            <person name="Cladiere L."/>
            <person name="Cock J.M."/>
            <person name="Coelho S.M."/>
            <person name="Colleoni C."/>
            <person name="Czjzek M."/>
            <person name="Da Silva C."/>
            <person name="Delage L."/>
            <person name="Denoeud F."/>
            <person name="Deschamps P."/>
            <person name="Dittami S.M."/>
            <person name="Gabaldon T."/>
            <person name="Gachon C.M."/>
            <person name="Groisillier A."/>
            <person name="Herve C."/>
            <person name="Jabbari K."/>
            <person name="Katinka M."/>
            <person name="Kloareg B."/>
            <person name="Kowalczyk N."/>
            <person name="Labadie K."/>
            <person name="Leblanc C."/>
            <person name="Lopez P.J."/>
            <person name="McLachlan D.H."/>
            <person name="Meslet-Cladiere L."/>
            <person name="Moustafa A."/>
            <person name="Nehr Z."/>
            <person name="Nyvall Collen P."/>
            <person name="Panaud O."/>
            <person name="Partensky F."/>
            <person name="Poulain J."/>
            <person name="Rensing S.A."/>
            <person name="Rousvoal S."/>
            <person name="Samson G."/>
            <person name="Symeonidi A."/>
            <person name="Weissenbach J."/>
            <person name="Zambounis A."/>
            <person name="Wincker P."/>
            <person name="Boyen C."/>
        </authorList>
    </citation>
    <scope>NUCLEOTIDE SEQUENCE [LARGE SCALE GENOMIC DNA]</scope>
    <source>
        <strain evidence="9">cv. Stackhouse</strain>
    </source>
</reference>
<dbReference type="Pfam" id="PF09138">
    <property type="entry name" value="Urm1"/>
    <property type="match status" value="1"/>
</dbReference>
<dbReference type="EMBL" id="HG001684">
    <property type="protein sequence ID" value="CDF34292.1"/>
    <property type="molecule type" value="Genomic_DNA"/>
</dbReference>
<evidence type="ECO:0000313" key="8">
    <source>
        <dbReference type="EMBL" id="CDF34292.1"/>
    </source>
</evidence>
<dbReference type="Proteomes" id="UP000012073">
    <property type="component" value="Unassembled WGS sequence"/>
</dbReference>
<comment type="subcellular location">
    <subcellularLocation>
        <location evidence="5 6">Cytoplasm</location>
    </subcellularLocation>
</comment>
<keyword evidence="1 5" id="KW-0963">Cytoplasm</keyword>
<evidence type="ECO:0000256" key="7">
    <source>
        <dbReference type="SAM" id="MobiDB-lite"/>
    </source>
</evidence>
<evidence type="ECO:0000256" key="3">
    <source>
        <dbReference type="ARBA" id="ARBA00022694"/>
    </source>
</evidence>
<evidence type="ECO:0000256" key="5">
    <source>
        <dbReference type="HAMAP-Rule" id="MF_03048"/>
    </source>
</evidence>
<dbReference type="Gramene" id="CDF34292">
    <property type="protein sequence ID" value="CDF34292"/>
    <property type="gene ID" value="CHC_T00003014001"/>
</dbReference>
<dbReference type="STRING" id="2769.R7Q6Y1"/>
<sequence>MTLAASRLPSHPALSPRLPHLPNLAQRQTNMTSSKTIVLEFGGGLEALFSDAKSLSVTPPADIQSLGKLITWVRDHLITARHDMFVSGDALRPGVLVLVNDVDWELEDTVNYRFAGGDRIAFISTLHGG</sequence>
<name>R7Q6Y1_CHOCR</name>
<dbReference type="OrthoDB" id="10248987at2759"/>
<organism evidence="8 9">
    <name type="scientific">Chondrus crispus</name>
    <name type="common">Carrageen Irish moss</name>
    <name type="synonym">Polymorpha crispa</name>
    <dbReference type="NCBI Taxonomy" id="2769"/>
    <lineage>
        <taxon>Eukaryota</taxon>
        <taxon>Rhodophyta</taxon>
        <taxon>Florideophyceae</taxon>
        <taxon>Rhodymeniophycidae</taxon>
        <taxon>Gigartinales</taxon>
        <taxon>Gigartinaceae</taxon>
        <taxon>Chondrus</taxon>
    </lineage>
</organism>
<evidence type="ECO:0000313" key="9">
    <source>
        <dbReference type="Proteomes" id="UP000012073"/>
    </source>
</evidence>
<dbReference type="PhylomeDB" id="R7Q6Y1"/>
<dbReference type="PANTHER" id="PTHR14986">
    <property type="entry name" value="RURM1 PROTEIN"/>
    <property type="match status" value="1"/>
</dbReference>
<keyword evidence="3 5" id="KW-0819">tRNA processing</keyword>
<keyword evidence="9" id="KW-1185">Reference proteome</keyword>
<dbReference type="KEGG" id="ccp:CHC_T00003014001"/>
<comment type="pathway">
    <text evidence="5 6">tRNA modification; 5-methoxycarbonylmethyl-2-thiouridine-tRNA biosynthesis.</text>
</comment>
<dbReference type="HAMAP" id="MF_03048">
    <property type="entry name" value="Urm1"/>
    <property type="match status" value="1"/>
</dbReference>
<dbReference type="InterPro" id="IPR016155">
    <property type="entry name" value="Mopterin_synth/thiamin_S_b"/>
</dbReference>
<evidence type="ECO:0000256" key="6">
    <source>
        <dbReference type="RuleBase" id="RU361182"/>
    </source>
</evidence>
<dbReference type="GO" id="GO:0034227">
    <property type="term" value="P:tRNA thio-modification"/>
    <property type="evidence" value="ECO:0007669"/>
    <property type="project" value="UniProtKB-UniRule"/>
</dbReference>
<dbReference type="CDD" id="cd01764">
    <property type="entry name" value="Ubl_Urm1"/>
    <property type="match status" value="1"/>
</dbReference>
<evidence type="ECO:0000256" key="1">
    <source>
        <dbReference type="ARBA" id="ARBA00022490"/>
    </source>
</evidence>
<comment type="similarity">
    <text evidence="5 6">Belongs to the URM1 family.</text>
</comment>
<dbReference type="RefSeq" id="XP_005714111.1">
    <property type="nucleotide sequence ID" value="XM_005714054.1"/>
</dbReference>
<feature type="region of interest" description="Disordered" evidence="7">
    <location>
        <begin position="1"/>
        <end position="20"/>
    </location>
</feature>
<feature type="cross-link" description="Glycyl lysine isopeptide (Gly-Lys) (interchain with K-? in acceptor proteins)" evidence="5">
    <location>
        <position position="129"/>
    </location>
</feature>
<evidence type="ECO:0000256" key="2">
    <source>
        <dbReference type="ARBA" id="ARBA00022499"/>
    </source>
</evidence>
<dbReference type="AlphaFoldDB" id="R7Q6Y1"/>
<dbReference type="GeneID" id="17321823"/>